<reference evidence="2" key="1">
    <citation type="journal article" date="2021" name="Nat. Commun.">
        <title>Genetic determinants of endophytism in the Arabidopsis root mycobiome.</title>
        <authorList>
            <person name="Mesny F."/>
            <person name="Miyauchi S."/>
            <person name="Thiergart T."/>
            <person name="Pickel B."/>
            <person name="Atanasova L."/>
            <person name="Karlsson M."/>
            <person name="Huettel B."/>
            <person name="Barry K.W."/>
            <person name="Haridas S."/>
            <person name="Chen C."/>
            <person name="Bauer D."/>
            <person name="Andreopoulos W."/>
            <person name="Pangilinan J."/>
            <person name="LaButti K."/>
            <person name="Riley R."/>
            <person name="Lipzen A."/>
            <person name="Clum A."/>
            <person name="Drula E."/>
            <person name="Henrissat B."/>
            <person name="Kohler A."/>
            <person name="Grigoriev I.V."/>
            <person name="Martin F.M."/>
            <person name="Hacquard S."/>
        </authorList>
    </citation>
    <scope>NUCLEOTIDE SEQUENCE</scope>
    <source>
        <strain evidence="2">MPI-CAGE-CH-0230</strain>
    </source>
</reference>
<keyword evidence="3" id="KW-1185">Reference proteome</keyword>
<evidence type="ECO:0000256" key="1">
    <source>
        <dbReference type="SAM" id="MobiDB-lite"/>
    </source>
</evidence>
<accession>A0A9P8YA58</accession>
<protein>
    <submittedName>
        <fullName evidence="2">Uncharacterized protein</fullName>
    </submittedName>
</protein>
<dbReference type="EMBL" id="JAGTJQ010000005">
    <property type="protein sequence ID" value="KAH7031589.1"/>
    <property type="molecule type" value="Genomic_DNA"/>
</dbReference>
<evidence type="ECO:0000313" key="2">
    <source>
        <dbReference type="EMBL" id="KAH7031589.1"/>
    </source>
</evidence>
<proteinExistence type="predicted"/>
<feature type="region of interest" description="Disordered" evidence="1">
    <location>
        <begin position="1"/>
        <end position="26"/>
    </location>
</feature>
<dbReference type="AlphaFoldDB" id="A0A9P8YA58"/>
<evidence type="ECO:0000313" key="3">
    <source>
        <dbReference type="Proteomes" id="UP000756346"/>
    </source>
</evidence>
<organism evidence="2 3">
    <name type="scientific">Microdochium trichocladiopsis</name>
    <dbReference type="NCBI Taxonomy" id="1682393"/>
    <lineage>
        <taxon>Eukaryota</taxon>
        <taxon>Fungi</taxon>
        <taxon>Dikarya</taxon>
        <taxon>Ascomycota</taxon>
        <taxon>Pezizomycotina</taxon>
        <taxon>Sordariomycetes</taxon>
        <taxon>Xylariomycetidae</taxon>
        <taxon>Xylariales</taxon>
        <taxon>Microdochiaceae</taxon>
        <taxon>Microdochium</taxon>
    </lineage>
</organism>
<comment type="caution">
    <text evidence="2">The sequence shown here is derived from an EMBL/GenBank/DDBJ whole genome shotgun (WGS) entry which is preliminary data.</text>
</comment>
<dbReference type="Proteomes" id="UP000756346">
    <property type="component" value="Unassembled WGS sequence"/>
</dbReference>
<feature type="non-terminal residue" evidence="2">
    <location>
        <position position="1"/>
    </location>
</feature>
<gene>
    <name evidence="2" type="ORF">B0I36DRAFT_422624</name>
</gene>
<sequence length="64" mass="6985">PPRSAFFHPHELSSSQHRSPPFPPLQPSLCSPPRNCSVSLPIPARLAAPFLLAVSGPRHQHPSF</sequence>
<name>A0A9P8YA58_9PEZI</name>
<dbReference type="RefSeq" id="XP_046013269.1">
    <property type="nucleotide sequence ID" value="XM_046162211.1"/>
</dbReference>
<dbReference type="GeneID" id="70191757"/>